<dbReference type="Proteomes" id="UP001211987">
    <property type="component" value="Unassembled WGS sequence"/>
</dbReference>
<name>A0A3E3EFA7_9FIRM</name>
<accession>A0A3E3EFA7</accession>
<dbReference type="EMBL" id="JAQLKE010000005">
    <property type="protein sequence ID" value="MDB7083042.1"/>
    <property type="molecule type" value="Genomic_DNA"/>
</dbReference>
<dbReference type="Pfam" id="PF11114">
    <property type="entry name" value="Minor_capsid_2"/>
    <property type="match status" value="1"/>
</dbReference>
<dbReference type="RefSeq" id="WP_117580887.1">
    <property type="nucleotide sequence ID" value="NZ_CAXMZD010000002.1"/>
</dbReference>
<dbReference type="InterPro" id="IPR021080">
    <property type="entry name" value="Minor_capsid_protein"/>
</dbReference>
<proteinExistence type="predicted"/>
<protein>
    <submittedName>
        <fullName evidence="1 2">Capsid protein</fullName>
    </submittedName>
</protein>
<evidence type="ECO:0000313" key="2">
    <source>
        <dbReference type="EMBL" id="RGD86580.1"/>
    </source>
</evidence>
<organism evidence="2 3">
    <name type="scientific">Thomasclavelia ramosa</name>
    <dbReference type="NCBI Taxonomy" id="1547"/>
    <lineage>
        <taxon>Bacteria</taxon>
        <taxon>Bacillati</taxon>
        <taxon>Bacillota</taxon>
        <taxon>Erysipelotrichia</taxon>
        <taxon>Erysipelotrichales</taxon>
        <taxon>Coprobacillaceae</taxon>
        <taxon>Thomasclavelia</taxon>
    </lineage>
</organism>
<gene>
    <name evidence="2" type="ORF">DXB93_05305</name>
    <name evidence="1" type="ORF">PM738_04440</name>
</gene>
<evidence type="ECO:0000313" key="1">
    <source>
        <dbReference type="EMBL" id="MDB7083042.1"/>
    </source>
</evidence>
<reference evidence="2 3" key="1">
    <citation type="submission" date="2018-08" db="EMBL/GenBank/DDBJ databases">
        <title>A genome reference for cultivated species of the human gut microbiota.</title>
        <authorList>
            <person name="Zou Y."/>
            <person name="Xue W."/>
            <person name="Luo G."/>
        </authorList>
    </citation>
    <scope>NUCLEOTIDE SEQUENCE [LARGE SCALE GENOMIC DNA]</scope>
    <source>
        <strain evidence="2 3">OM06-4</strain>
    </source>
</reference>
<dbReference type="AlphaFoldDB" id="A0A3E3EFA7"/>
<evidence type="ECO:0000313" key="3">
    <source>
        <dbReference type="Proteomes" id="UP000261032"/>
    </source>
</evidence>
<dbReference type="EMBL" id="QUSL01000005">
    <property type="protein sequence ID" value="RGD86580.1"/>
    <property type="molecule type" value="Genomic_DNA"/>
</dbReference>
<reference evidence="1" key="2">
    <citation type="submission" date="2023-01" db="EMBL/GenBank/DDBJ databases">
        <title>Human gut microbiome strain richness.</title>
        <authorList>
            <person name="Chen-Liaw A."/>
        </authorList>
    </citation>
    <scope>NUCLEOTIDE SEQUENCE</scope>
    <source>
        <strain evidence="1">1001217st2_G6_1001217B_191108</strain>
    </source>
</reference>
<comment type="caution">
    <text evidence="2">The sequence shown here is derived from an EMBL/GenBank/DDBJ whole genome shotgun (WGS) entry which is preliminary data.</text>
</comment>
<dbReference type="Proteomes" id="UP000261032">
    <property type="component" value="Unassembled WGS sequence"/>
</dbReference>
<sequence>MIFFKQPPNQTVKGGKLIFATNFAKKKNEQFQKAQKYVDSEVIRRCAPLVPFKTGALEGSSSSNTRLGSGKVIYKTPYARTQYYMGRASNQRGRLWFERMKVSNKKDILKGAKEQIK</sequence>